<evidence type="ECO:0000259" key="1">
    <source>
        <dbReference type="Pfam" id="PF19502"/>
    </source>
</evidence>
<evidence type="ECO:0000313" key="2">
    <source>
        <dbReference type="EMBL" id="EGJ71305.1"/>
    </source>
</evidence>
<dbReference type="InterPro" id="IPR043519">
    <property type="entry name" value="NT_sf"/>
</dbReference>
<dbReference type="SUPFAM" id="SSF81301">
    <property type="entry name" value="Nucleotidyltransferase"/>
    <property type="match status" value="1"/>
</dbReference>
<sequence length="159" mass="18704">MKDIILETLGKLAPDLKLLQDDFYIIGGSALILHDVPLKRTHDIDILCSARDVDMLKAAWEKYYNPHPIMKENDLFCSHFANFKFPLIEVETQGELKVKKAGQWMPLIIEEYETIQIEGIEVKMPTLSEMKRILNFFGRKKDLRRIQEIDNYWHSNRNI</sequence>
<dbReference type="STRING" id="679937.Bcop_1098"/>
<organism evidence="2 3">
    <name type="scientific">Bacteroides coprosuis DSM 18011</name>
    <dbReference type="NCBI Taxonomy" id="679937"/>
    <lineage>
        <taxon>Bacteria</taxon>
        <taxon>Pseudomonadati</taxon>
        <taxon>Bacteroidota</taxon>
        <taxon>Bacteroidia</taxon>
        <taxon>Bacteroidales</taxon>
        <taxon>Bacteroidaceae</taxon>
        <taxon>Bacteroides</taxon>
    </lineage>
</organism>
<evidence type="ECO:0000313" key="3">
    <source>
        <dbReference type="Proteomes" id="UP000018439"/>
    </source>
</evidence>
<dbReference type="Pfam" id="PF19502">
    <property type="entry name" value="DUF6036"/>
    <property type="match status" value="1"/>
</dbReference>
<dbReference type="InterPro" id="IPR045792">
    <property type="entry name" value="DUF6036"/>
</dbReference>
<dbReference type="AlphaFoldDB" id="F3ZU60"/>
<dbReference type="eggNOG" id="ENOG5032ZDJ">
    <property type="taxonomic scope" value="Bacteria"/>
</dbReference>
<dbReference type="Proteomes" id="UP000018439">
    <property type="component" value="Chromosome"/>
</dbReference>
<dbReference type="HOGENOM" id="CLU_137865_0_0_10"/>
<protein>
    <recommendedName>
        <fullName evidence="1">DUF6036 domain-containing protein</fullName>
    </recommendedName>
</protein>
<proteinExistence type="predicted"/>
<keyword evidence="3" id="KW-1185">Reference proteome</keyword>
<dbReference type="EMBL" id="CM001167">
    <property type="protein sequence ID" value="EGJ71305.1"/>
    <property type="molecule type" value="Genomic_DNA"/>
</dbReference>
<dbReference type="OrthoDB" id="8447821at2"/>
<dbReference type="Gene3D" id="3.30.460.40">
    <property type="match status" value="1"/>
</dbReference>
<feature type="domain" description="DUF6036" evidence="1">
    <location>
        <begin position="20"/>
        <end position="94"/>
    </location>
</feature>
<accession>F3ZU60</accession>
<name>F3ZU60_9BACE</name>
<reference evidence="2 3" key="1">
    <citation type="journal article" date="2011" name="Stand. Genomic Sci.">
        <title>Non-contiguous finished genome sequence of Bacteroides coprosuis type strain (PC139).</title>
        <authorList>
            <person name="Land M."/>
            <person name="Held B."/>
            <person name="Gronow S."/>
            <person name="Abt B."/>
            <person name="Lucas S."/>
            <person name="Del Rio T.G."/>
            <person name="Nolan M."/>
            <person name="Tice H."/>
            <person name="Cheng J.F."/>
            <person name="Pitluck S."/>
            <person name="Liolios K."/>
            <person name="Pagani I."/>
            <person name="Ivanova N."/>
            <person name="Mavromatis K."/>
            <person name="Mikhailova N."/>
            <person name="Pati A."/>
            <person name="Tapia R."/>
            <person name="Han C."/>
            <person name="Goodwin L."/>
            <person name="Chen A."/>
            <person name="Palaniappan K."/>
            <person name="Hauser L."/>
            <person name="Brambilla E.M."/>
            <person name="Rohde M."/>
            <person name="Goker M."/>
            <person name="Detter J.C."/>
            <person name="Woyke T."/>
            <person name="Bristow J."/>
            <person name="Eisen J.A."/>
            <person name="Markowitz V."/>
            <person name="Hugenholtz P."/>
            <person name="Kyrpides N.C."/>
            <person name="Klenk H.P."/>
            <person name="Lapidus A."/>
        </authorList>
    </citation>
    <scope>NUCLEOTIDE SEQUENCE</scope>
    <source>
        <strain evidence="2 3">DSM 18011</strain>
    </source>
</reference>
<gene>
    <name evidence="2" type="ORF">Bcop_1098</name>
</gene>